<dbReference type="HOGENOM" id="CLU_1764054_0_0_6"/>
<dbReference type="STRING" id="632955.GCA_000829675_03264"/>
<dbReference type="EMBL" id="ATGI01000023">
    <property type="protein sequence ID" value="EPF73725.1"/>
    <property type="molecule type" value="Genomic_DNA"/>
</dbReference>
<protein>
    <submittedName>
        <fullName evidence="1">Uncharacterized protein</fullName>
    </submittedName>
</protein>
<reference evidence="1 2" key="1">
    <citation type="submission" date="2013-06" db="EMBL/GenBank/DDBJ databases">
        <title>The Genome Sequence of Acinetobacter rudis CIP 110305.</title>
        <authorList>
            <consortium name="The Broad Institute Genome Sequencing Platform"/>
            <consortium name="The Broad Institute Genome Sequencing Center for Infectious Disease"/>
            <person name="Cerqueira G."/>
            <person name="Feldgarden M."/>
            <person name="Courvalin P."/>
            <person name="Perichon B."/>
            <person name="Grillot-Courvalin C."/>
            <person name="Clermont D."/>
            <person name="Rocha E."/>
            <person name="Yoon E.-J."/>
            <person name="Nemec A."/>
            <person name="Young S.K."/>
            <person name="Zeng Q."/>
            <person name="Gargeya S."/>
            <person name="Fitzgerald M."/>
            <person name="Abouelleil A."/>
            <person name="Alvarado L."/>
            <person name="Berlin A.M."/>
            <person name="Chapman S.B."/>
            <person name="Dewar J."/>
            <person name="Goldberg J."/>
            <person name="Griggs A."/>
            <person name="Gujja S."/>
            <person name="Hansen M."/>
            <person name="Howarth C."/>
            <person name="Imamovic A."/>
            <person name="Larimer J."/>
            <person name="McCowan C."/>
            <person name="Murphy C."/>
            <person name="Pearson M."/>
            <person name="Priest M."/>
            <person name="Roberts A."/>
            <person name="Saif S."/>
            <person name="Shea T."/>
            <person name="Sykes S."/>
            <person name="Wortman J."/>
            <person name="Nusbaum C."/>
            <person name="Birren B."/>
        </authorList>
    </citation>
    <scope>NUCLEOTIDE SEQUENCE [LARGE SCALE GENOMIC DNA]</scope>
    <source>
        <strain evidence="1 2">CIP 110305</strain>
    </source>
</reference>
<evidence type="ECO:0000313" key="1">
    <source>
        <dbReference type="EMBL" id="EPF73725.1"/>
    </source>
</evidence>
<dbReference type="Proteomes" id="UP000014568">
    <property type="component" value="Unassembled WGS sequence"/>
</dbReference>
<comment type="caution">
    <text evidence="1">The sequence shown here is derived from an EMBL/GenBank/DDBJ whole genome shotgun (WGS) entry which is preliminary data.</text>
</comment>
<dbReference type="AlphaFoldDB" id="S3N0T9"/>
<dbReference type="RefSeq" id="WP_016656291.1">
    <property type="nucleotide sequence ID" value="NZ_KE340353.1"/>
</dbReference>
<accession>S3N0T9</accession>
<name>S3N0T9_9GAMM</name>
<dbReference type="PATRIC" id="fig|421052.3.peg.1841"/>
<organism evidence="1 2">
    <name type="scientific">Acinetobacter rudis CIP 110305</name>
    <dbReference type="NCBI Taxonomy" id="421052"/>
    <lineage>
        <taxon>Bacteria</taxon>
        <taxon>Pseudomonadati</taxon>
        <taxon>Pseudomonadota</taxon>
        <taxon>Gammaproteobacteria</taxon>
        <taxon>Moraxellales</taxon>
        <taxon>Moraxellaceae</taxon>
        <taxon>Acinetobacter</taxon>
    </lineage>
</organism>
<keyword evidence="2" id="KW-1185">Reference proteome</keyword>
<dbReference type="eggNOG" id="ENOG5033Y1A">
    <property type="taxonomic scope" value="Bacteria"/>
</dbReference>
<sequence length="147" mass="17060">MSVPNQVPIVTYTANGTTASFPITFDLHDERYLVVTVNKERPPVGSYAVNMEDGAVVFRTPPNNGDEVTLARDTVPDRQTNFESYNNSMRPEAFNYDLDKIWHFLQEQNLIDAISLARIKDEIEWRRTHDFNYDMLAQVREKQIFES</sequence>
<gene>
    <name evidence="1" type="ORF">F945_01884</name>
</gene>
<proteinExistence type="predicted"/>
<evidence type="ECO:0000313" key="2">
    <source>
        <dbReference type="Proteomes" id="UP000014568"/>
    </source>
</evidence>